<protein>
    <submittedName>
        <fullName evidence="1">Uncharacterized protein</fullName>
    </submittedName>
</protein>
<name>A0A084SHP0_9BACT</name>
<dbReference type="RefSeq" id="WP_043410355.1">
    <property type="nucleotide sequence ID" value="NZ_JPMI01000310.1"/>
</dbReference>
<proteinExistence type="predicted"/>
<dbReference type="AlphaFoldDB" id="A0A084SHP0"/>
<evidence type="ECO:0000313" key="1">
    <source>
        <dbReference type="EMBL" id="KFA87975.1"/>
    </source>
</evidence>
<accession>A0A084SHP0</accession>
<reference evidence="1 2" key="1">
    <citation type="submission" date="2014-07" db="EMBL/GenBank/DDBJ databases">
        <title>Draft Genome Sequence of Gephyronic Acid Producer, Cystobacter violaceus Strain Cb vi76.</title>
        <authorList>
            <person name="Stevens D.C."/>
            <person name="Young J."/>
            <person name="Carmichael R."/>
            <person name="Tan J."/>
            <person name="Taylor R.E."/>
        </authorList>
    </citation>
    <scope>NUCLEOTIDE SEQUENCE [LARGE SCALE GENOMIC DNA]</scope>
    <source>
        <strain evidence="1 2">Cb vi76</strain>
    </source>
</reference>
<sequence length="589" mass="65188">MPAIPAITFPSQPISGALTQRLTALRLTSATAAREEVRSLRLQRTELAPSVARVFHASEHKALNFTRGVIANWHDDTEAETDAEPLLDWARRGGVQQRRMMVRAFRQQRRGLLVVHHIGGMARADARTFMKDFFAAGGSLDDVAEWFQRAGHVLRTERSGTPGTDGLFSKAWNWVKGAVKTVGDALKAAGKSLAKAIGKVVKWTASKIADFVEGVLEAGRKVGEILAEALEKGQDALKKFVRAVLDAGRKIREVVQSVVQWSAASLEKLFRGLRTAGRKLAEVAREVARFTGTTVRRLVEGLYRAYRQTRDILVAFVKDQVSTLRMVLEGLFRAGVQLGKAIADIVRNVASQFREGFFKGLIALGKSPFLIMKEALKTTAGVATLAFATLLDILGGHRPLTAAEKLQARRVFGKSIDLNRVKVAVASIPADLVNLINGTRPFTTMYVLNFASWREVSIKTLIHELTHTWQGVVAGPVYMIEALHAQTLGEGYTVTNAMLRARGNKLSRFNREQQAVIVEEFWYEQWGRRDFPSLRGRGLDVNLLRPYARDVFKGPTRVVVPLPRPRRKPLPPIRIPSAAAARLGRVHAP</sequence>
<comment type="caution">
    <text evidence="1">The sequence shown here is derived from an EMBL/GenBank/DDBJ whole genome shotgun (WGS) entry which is preliminary data.</text>
</comment>
<dbReference type="EMBL" id="JPMI01000310">
    <property type="protein sequence ID" value="KFA87975.1"/>
    <property type="molecule type" value="Genomic_DNA"/>
</dbReference>
<evidence type="ECO:0000313" key="2">
    <source>
        <dbReference type="Proteomes" id="UP000028547"/>
    </source>
</evidence>
<dbReference type="Proteomes" id="UP000028547">
    <property type="component" value="Unassembled WGS sequence"/>
</dbReference>
<gene>
    <name evidence="1" type="ORF">Q664_44260</name>
</gene>
<organism evidence="1 2">
    <name type="scientific">Archangium violaceum Cb vi76</name>
    <dbReference type="NCBI Taxonomy" id="1406225"/>
    <lineage>
        <taxon>Bacteria</taxon>
        <taxon>Pseudomonadati</taxon>
        <taxon>Myxococcota</taxon>
        <taxon>Myxococcia</taxon>
        <taxon>Myxococcales</taxon>
        <taxon>Cystobacterineae</taxon>
        <taxon>Archangiaceae</taxon>
        <taxon>Archangium</taxon>
    </lineage>
</organism>